<name>A0A4P8XW29_9FIRM</name>
<dbReference type="KEGG" id="ruj:E5Z56_07365"/>
<dbReference type="OrthoDB" id="1822122at2"/>
<dbReference type="RefSeq" id="WP_138157231.1">
    <property type="nucleotide sequence ID" value="NZ_CP039381.1"/>
</dbReference>
<organism evidence="1 2">
    <name type="scientific">Ruminococcus bovis</name>
    <dbReference type="NCBI Taxonomy" id="2564099"/>
    <lineage>
        <taxon>Bacteria</taxon>
        <taxon>Bacillati</taxon>
        <taxon>Bacillota</taxon>
        <taxon>Clostridia</taxon>
        <taxon>Eubacteriales</taxon>
        <taxon>Oscillospiraceae</taxon>
        <taxon>Ruminococcus</taxon>
    </lineage>
</organism>
<dbReference type="EMBL" id="CP039381">
    <property type="protein sequence ID" value="QCT07187.1"/>
    <property type="molecule type" value="Genomic_DNA"/>
</dbReference>
<evidence type="ECO:0000313" key="2">
    <source>
        <dbReference type="Proteomes" id="UP000301475"/>
    </source>
</evidence>
<dbReference type="Proteomes" id="UP000301475">
    <property type="component" value="Chromosome"/>
</dbReference>
<reference evidence="1 2" key="1">
    <citation type="submission" date="2019-04" db="EMBL/GenBank/DDBJ databases">
        <authorList>
            <person name="Embree M."/>
            <person name="Gaffney J.R."/>
        </authorList>
    </citation>
    <scope>NUCLEOTIDE SEQUENCE [LARGE SCALE GENOMIC DNA]</scope>
    <source>
        <strain evidence="1 2">JE7A12</strain>
    </source>
</reference>
<keyword evidence="2" id="KW-1185">Reference proteome</keyword>
<gene>
    <name evidence="1" type="ORF">E5Z56_07365</name>
</gene>
<proteinExistence type="predicted"/>
<protein>
    <recommendedName>
        <fullName evidence="3">Bypass of forespore C C-terminal domain-containing protein</fullName>
    </recommendedName>
</protein>
<evidence type="ECO:0000313" key="1">
    <source>
        <dbReference type="EMBL" id="QCT07187.1"/>
    </source>
</evidence>
<evidence type="ECO:0008006" key="3">
    <source>
        <dbReference type="Google" id="ProtNLM"/>
    </source>
</evidence>
<sequence length="105" mass="11910">MKEYVAIILTGCILFASVFVSANFELKEDELTQTLSQQKATASEIYYVKNYKGYVSVFKKNEKSPMIKTDTLVSSLPYDDQDKLKEGIEVKGDTSLRKCLEDFCS</sequence>
<dbReference type="AlphaFoldDB" id="A0A4P8XW29"/>
<accession>A0A4P8XW29</accession>